<gene>
    <name evidence="2" type="ORF">AAY42_02270</name>
</gene>
<proteinExistence type="predicted"/>
<keyword evidence="1" id="KW-1133">Transmembrane helix</keyword>
<comment type="caution">
    <text evidence="2">The sequence shown here is derived from an EMBL/GenBank/DDBJ whole genome shotgun (WGS) entry which is preliminary data.</text>
</comment>
<dbReference type="AlphaFoldDB" id="A0A0Q1H5L2"/>
<sequence>MEYLESYFVFGGILKIIGQLLFLIGCIVLVLKKKNKGTVLMLIGAILSILFALASFLLTSIAVGKGTTFLARATVILNSIGQFPLILVGIGLLLFGTSYSNKKR</sequence>
<reference evidence="2 3" key="1">
    <citation type="submission" date="2015-04" db="EMBL/GenBank/DDBJ databases">
        <title>Complete genome of flavobacterium.</title>
        <authorList>
            <person name="Kwon Y.M."/>
            <person name="Kim S.-J."/>
        </authorList>
    </citation>
    <scope>NUCLEOTIDE SEQUENCE [LARGE SCALE GENOMIC DNA]</scope>
    <source>
        <strain evidence="2 3">DK169</strain>
    </source>
</reference>
<feature type="transmembrane region" description="Helical" evidence="1">
    <location>
        <begin position="38"/>
        <end position="63"/>
    </location>
</feature>
<accession>A0A0Q1H5L2</accession>
<evidence type="ECO:0000256" key="1">
    <source>
        <dbReference type="SAM" id="Phobius"/>
    </source>
</evidence>
<dbReference type="OrthoDB" id="1453975at2"/>
<keyword evidence="1" id="KW-0812">Transmembrane</keyword>
<evidence type="ECO:0000313" key="2">
    <source>
        <dbReference type="EMBL" id="KQC28848.1"/>
    </source>
</evidence>
<organism evidence="2 3">
    <name type="scientific">Flagellimonas eckloniae</name>
    <dbReference type="NCBI Taxonomy" id="346185"/>
    <lineage>
        <taxon>Bacteria</taxon>
        <taxon>Pseudomonadati</taxon>
        <taxon>Bacteroidota</taxon>
        <taxon>Flavobacteriia</taxon>
        <taxon>Flavobacteriales</taxon>
        <taxon>Flavobacteriaceae</taxon>
        <taxon>Flagellimonas</taxon>
    </lineage>
</organism>
<feature type="transmembrane region" description="Helical" evidence="1">
    <location>
        <begin position="6"/>
        <end position="31"/>
    </location>
</feature>
<protein>
    <submittedName>
        <fullName evidence="2">Uncharacterized protein</fullName>
    </submittedName>
</protein>
<dbReference type="STRING" id="346185.AAY42_02270"/>
<feature type="transmembrane region" description="Helical" evidence="1">
    <location>
        <begin position="69"/>
        <end position="95"/>
    </location>
</feature>
<dbReference type="Proteomes" id="UP000050827">
    <property type="component" value="Unassembled WGS sequence"/>
</dbReference>
<evidence type="ECO:0000313" key="3">
    <source>
        <dbReference type="Proteomes" id="UP000050827"/>
    </source>
</evidence>
<keyword evidence="3" id="KW-1185">Reference proteome</keyword>
<dbReference type="EMBL" id="LCTZ01000002">
    <property type="protein sequence ID" value="KQC28848.1"/>
    <property type="molecule type" value="Genomic_DNA"/>
</dbReference>
<keyword evidence="1" id="KW-0472">Membrane</keyword>
<dbReference type="RefSeq" id="WP_055392388.1">
    <property type="nucleotide sequence ID" value="NZ_LCTZ01000002.1"/>
</dbReference>
<name>A0A0Q1H5L2_9FLAO</name>